<dbReference type="RefSeq" id="WP_090483539.1">
    <property type="nucleotide sequence ID" value="NZ_FOUO01000002.1"/>
</dbReference>
<gene>
    <name evidence="4" type="ORF">SAMN05421721_102127</name>
</gene>
<keyword evidence="4" id="KW-0132">Cell division</keyword>
<keyword evidence="4" id="KW-0131">Cell cycle</keyword>
<proteinExistence type="predicted"/>
<evidence type="ECO:0000256" key="2">
    <source>
        <dbReference type="ARBA" id="ARBA00022840"/>
    </source>
</evidence>
<dbReference type="InterPro" id="IPR027417">
    <property type="entry name" value="P-loop_NTPase"/>
</dbReference>
<dbReference type="GO" id="GO:0005524">
    <property type="term" value="F:ATP binding"/>
    <property type="evidence" value="ECO:0007669"/>
    <property type="project" value="UniProtKB-KW"/>
</dbReference>
<dbReference type="EMBL" id="FOUO01000002">
    <property type="protein sequence ID" value="SFM29720.1"/>
    <property type="molecule type" value="Genomic_DNA"/>
</dbReference>
<keyword evidence="2" id="KW-0067">ATP-binding</keyword>
<dbReference type="Proteomes" id="UP000199556">
    <property type="component" value="Unassembled WGS sequence"/>
</dbReference>
<dbReference type="Gene3D" id="3.40.50.300">
    <property type="entry name" value="P-loop containing nucleotide triphosphate hydrolases"/>
    <property type="match status" value="1"/>
</dbReference>
<evidence type="ECO:0000256" key="3">
    <source>
        <dbReference type="SAM" id="MobiDB-lite"/>
    </source>
</evidence>
<dbReference type="OrthoDB" id="9774491at2"/>
<sequence length="363" mass="41055">MSSSRPQPHPPAAHPQRILDPAQERAWGQLQRIREALEGRPRTPRRGIGRWLARETPAVPVRGLYLWGGVGRGKTLLMDRFFDALPFEAKLRLHFYRFMQRVHEELAGLKDQPDPLALVTRRLARARVLCLDEFFVSDITDAMILDRLLRGLLAQGVTLVTTSNLPPEALYQDGLQRERFLPAIRLIQEQLTVFHLADGCDYRLRALPEDGVYQVPADAAAEARLADTFRALAGEEAAGTGSLEVEGRPIPVRGLAREAAWFDFRTLCGDGRGTADYVALARRFHTLLLSGVPVMDADREDTARRFLALVDTLYDRGVNLLLTAEAPPHGLYRGQRLRFEYGRCVSRLQEMRTRDYLHAPHRP</sequence>
<dbReference type="GO" id="GO:0032153">
    <property type="term" value="C:cell division site"/>
    <property type="evidence" value="ECO:0007669"/>
    <property type="project" value="TreeGrafter"/>
</dbReference>
<keyword evidence="1" id="KW-0547">Nucleotide-binding</keyword>
<evidence type="ECO:0000313" key="4">
    <source>
        <dbReference type="EMBL" id="SFM29720.1"/>
    </source>
</evidence>
<dbReference type="PANTHER" id="PTHR12169">
    <property type="entry name" value="ATPASE N2B"/>
    <property type="match status" value="1"/>
</dbReference>
<dbReference type="NCBIfam" id="NF040713">
    <property type="entry name" value="ZapE"/>
    <property type="match status" value="1"/>
</dbReference>
<dbReference type="SUPFAM" id="SSF52540">
    <property type="entry name" value="P-loop containing nucleoside triphosphate hydrolases"/>
    <property type="match status" value="1"/>
</dbReference>
<evidence type="ECO:0000256" key="1">
    <source>
        <dbReference type="ARBA" id="ARBA00022741"/>
    </source>
</evidence>
<name>A0A1I4PQF6_ECTMO</name>
<protein>
    <submittedName>
        <fullName evidence="4">Cell division protein ZapE</fullName>
    </submittedName>
</protein>
<accession>A0A1I4PQF6</accession>
<dbReference type="Pfam" id="PF03969">
    <property type="entry name" value="AFG1_ATPase"/>
    <property type="match status" value="1"/>
</dbReference>
<feature type="region of interest" description="Disordered" evidence="3">
    <location>
        <begin position="1"/>
        <end position="21"/>
    </location>
</feature>
<dbReference type="InterPro" id="IPR005654">
    <property type="entry name" value="ATPase_AFG1-like"/>
</dbReference>
<reference evidence="4 5" key="1">
    <citation type="submission" date="2016-10" db="EMBL/GenBank/DDBJ databases">
        <authorList>
            <person name="de Groot N.N."/>
        </authorList>
    </citation>
    <scope>NUCLEOTIDE SEQUENCE [LARGE SCALE GENOMIC DNA]</scope>
    <source>
        <strain evidence="4 5">DSM 4180</strain>
    </source>
</reference>
<dbReference type="PANTHER" id="PTHR12169:SF6">
    <property type="entry name" value="AFG1-LIKE ATPASE"/>
    <property type="match status" value="1"/>
</dbReference>
<evidence type="ECO:0000313" key="5">
    <source>
        <dbReference type="Proteomes" id="UP000199556"/>
    </source>
</evidence>
<dbReference type="AlphaFoldDB" id="A0A1I4PQF6"/>
<keyword evidence="5" id="KW-1185">Reference proteome</keyword>
<dbReference type="STRING" id="195064.SAMN05421721_102127"/>
<dbReference type="GO" id="GO:0051301">
    <property type="term" value="P:cell division"/>
    <property type="evidence" value="ECO:0007669"/>
    <property type="project" value="UniProtKB-KW"/>
</dbReference>
<dbReference type="GO" id="GO:0005737">
    <property type="term" value="C:cytoplasm"/>
    <property type="evidence" value="ECO:0007669"/>
    <property type="project" value="TreeGrafter"/>
</dbReference>
<dbReference type="GO" id="GO:0016887">
    <property type="term" value="F:ATP hydrolysis activity"/>
    <property type="evidence" value="ECO:0007669"/>
    <property type="project" value="InterPro"/>
</dbReference>
<organism evidence="4 5">
    <name type="scientific">Ectothiorhodospira mobilis</name>
    <dbReference type="NCBI Taxonomy" id="195064"/>
    <lineage>
        <taxon>Bacteria</taxon>
        <taxon>Pseudomonadati</taxon>
        <taxon>Pseudomonadota</taxon>
        <taxon>Gammaproteobacteria</taxon>
        <taxon>Chromatiales</taxon>
        <taxon>Ectothiorhodospiraceae</taxon>
        <taxon>Ectothiorhodospira</taxon>
    </lineage>
</organism>